<dbReference type="EMBL" id="CANHGI010000006">
    <property type="protein sequence ID" value="CAI5454572.1"/>
    <property type="molecule type" value="Genomic_DNA"/>
</dbReference>
<dbReference type="GO" id="GO:0000149">
    <property type="term" value="F:SNARE binding"/>
    <property type="evidence" value="ECO:0007669"/>
    <property type="project" value="TreeGrafter"/>
</dbReference>
<dbReference type="GO" id="GO:0000323">
    <property type="term" value="C:lytic vacuole"/>
    <property type="evidence" value="ECO:0007669"/>
    <property type="project" value="TreeGrafter"/>
</dbReference>
<comment type="caution">
    <text evidence="2">The sequence shown here is derived from an EMBL/GenBank/DDBJ whole genome shotgun (WGS) entry which is preliminary data.</text>
</comment>
<dbReference type="AlphaFoldDB" id="A0A9P1NAS2"/>
<sequence>MEDEFDIVTWTRLNGVINKIRNTEQQLEILKSQFNDDLPTSCNYAASILASEMEVRQTCINKLRKRIDCVQKLYISKRRTMHEVHDKLAKKQVDFDKLVEKNETLVEKLVENNEQMEKLRKTNLIQVRLISFRKLYLIQEIVDLFKIDIDGGPASNQPRNTQSDCKCVLIDTIRSLHLPQIASVQVAGHSEIETTSAVGYVVQVLDAISMVLDYPLRYPVICGSSTSKILFPIENMRAAQLYNWKKRLDRDKFQEGLVWFGKNIAQLRGDCGIPTPHADKTLSVLADWVRSINGGFRRYVCIYERPTASVTSPASLLINYE</sequence>
<keyword evidence="1" id="KW-0175">Coiled coil</keyword>
<evidence type="ECO:0000313" key="3">
    <source>
        <dbReference type="Proteomes" id="UP001152747"/>
    </source>
</evidence>
<dbReference type="PANTHER" id="PTHR15157">
    <property type="entry name" value="UV RADIATION RESISTANCE-ASSOCIATED GENE PROTEIN"/>
    <property type="match status" value="1"/>
</dbReference>
<reference evidence="2" key="1">
    <citation type="submission" date="2022-11" db="EMBL/GenBank/DDBJ databases">
        <authorList>
            <person name="Kikuchi T."/>
        </authorList>
    </citation>
    <scope>NUCLEOTIDE SEQUENCE</scope>
    <source>
        <strain evidence="2">PS1010</strain>
    </source>
</reference>
<evidence type="ECO:0000256" key="1">
    <source>
        <dbReference type="ARBA" id="ARBA00023054"/>
    </source>
</evidence>
<dbReference type="GO" id="GO:0035493">
    <property type="term" value="P:SNARE complex assembly"/>
    <property type="evidence" value="ECO:0007669"/>
    <property type="project" value="TreeGrafter"/>
</dbReference>
<gene>
    <name evidence="2" type="ORF">CAMP_LOCUS17209</name>
</gene>
<dbReference type="GO" id="GO:0005768">
    <property type="term" value="C:endosome"/>
    <property type="evidence" value="ECO:0007669"/>
    <property type="project" value="TreeGrafter"/>
</dbReference>
<name>A0A9P1NAS2_9PELO</name>
<evidence type="ECO:0000313" key="2">
    <source>
        <dbReference type="EMBL" id="CAI5454572.1"/>
    </source>
</evidence>
<proteinExistence type="predicted"/>
<dbReference type="OrthoDB" id="72772at2759"/>
<protein>
    <submittedName>
        <fullName evidence="2">Uncharacterized protein</fullName>
    </submittedName>
</protein>
<dbReference type="PANTHER" id="PTHR15157:SF5">
    <property type="entry name" value="UV RADIATION RESISTANCE-ASSOCIATED GENE PROTEIN"/>
    <property type="match status" value="1"/>
</dbReference>
<keyword evidence="3" id="KW-1185">Reference proteome</keyword>
<organism evidence="2 3">
    <name type="scientific">Caenorhabditis angaria</name>
    <dbReference type="NCBI Taxonomy" id="860376"/>
    <lineage>
        <taxon>Eukaryota</taxon>
        <taxon>Metazoa</taxon>
        <taxon>Ecdysozoa</taxon>
        <taxon>Nematoda</taxon>
        <taxon>Chromadorea</taxon>
        <taxon>Rhabditida</taxon>
        <taxon>Rhabditina</taxon>
        <taxon>Rhabditomorpha</taxon>
        <taxon>Rhabditoidea</taxon>
        <taxon>Rhabditidae</taxon>
        <taxon>Peloderinae</taxon>
        <taxon>Caenorhabditis</taxon>
    </lineage>
</organism>
<dbReference type="Proteomes" id="UP001152747">
    <property type="component" value="Unassembled WGS sequence"/>
</dbReference>
<accession>A0A9P1NAS2</accession>